<evidence type="ECO:0000313" key="3">
    <source>
        <dbReference type="Proteomes" id="UP000318126"/>
    </source>
</evidence>
<feature type="domain" description="Hydantoinase B/oxoprolinase" evidence="1">
    <location>
        <begin position="5"/>
        <end position="521"/>
    </location>
</feature>
<dbReference type="InterPro" id="IPR045079">
    <property type="entry name" value="Oxoprolinase-like"/>
</dbReference>
<comment type="caution">
    <text evidence="2">The sequence shown here is derived from an EMBL/GenBank/DDBJ whole genome shotgun (WGS) entry which is preliminary data.</text>
</comment>
<accession>A0A553JSP8</accession>
<dbReference type="RefSeq" id="WP_143563522.1">
    <property type="nucleotide sequence ID" value="NZ_BMPL01000009.1"/>
</dbReference>
<dbReference type="GO" id="GO:0006749">
    <property type="term" value="P:glutathione metabolic process"/>
    <property type="evidence" value="ECO:0007669"/>
    <property type="project" value="TreeGrafter"/>
</dbReference>
<keyword evidence="3" id="KW-1185">Reference proteome</keyword>
<name>A0A553JSP8_SHEHA</name>
<evidence type="ECO:0000313" key="2">
    <source>
        <dbReference type="EMBL" id="TRY15484.1"/>
    </source>
</evidence>
<organism evidence="2 3">
    <name type="scientific">Shewanella hanedai</name>
    <name type="common">Alteromonas hanedai</name>
    <dbReference type="NCBI Taxonomy" id="25"/>
    <lineage>
        <taxon>Bacteria</taxon>
        <taxon>Pseudomonadati</taxon>
        <taxon>Pseudomonadota</taxon>
        <taxon>Gammaproteobacteria</taxon>
        <taxon>Alteromonadales</taxon>
        <taxon>Shewanellaceae</taxon>
        <taxon>Shewanella</taxon>
    </lineage>
</organism>
<dbReference type="InterPro" id="IPR003692">
    <property type="entry name" value="Hydantoinase_B"/>
</dbReference>
<proteinExistence type="predicted"/>
<protein>
    <submittedName>
        <fullName evidence="2">Hydantoinase B/oxoprolinase family protein</fullName>
    </submittedName>
</protein>
<gene>
    <name evidence="2" type="ORF">FN961_05350</name>
</gene>
<dbReference type="AlphaFoldDB" id="A0A553JSP8"/>
<reference evidence="3" key="1">
    <citation type="submission" date="2019-07" db="EMBL/GenBank/DDBJ databases">
        <title>Shewanella sp. YLB-08 draft genomic sequence.</title>
        <authorList>
            <person name="Yu L."/>
        </authorList>
    </citation>
    <scope>NUCLEOTIDE SEQUENCE [LARGE SCALE GENOMIC DNA]</scope>
    <source>
        <strain evidence="3">JCM 20706</strain>
    </source>
</reference>
<dbReference type="GO" id="GO:0017168">
    <property type="term" value="F:5-oxoprolinase (ATP-hydrolyzing) activity"/>
    <property type="evidence" value="ECO:0007669"/>
    <property type="project" value="TreeGrafter"/>
</dbReference>
<dbReference type="PANTHER" id="PTHR11365:SF23">
    <property type="entry name" value="HYPOTHETICAL 5-OXOPROLINASE (EUROFUNG)-RELATED"/>
    <property type="match status" value="1"/>
</dbReference>
<dbReference type="Proteomes" id="UP000318126">
    <property type="component" value="Unassembled WGS sequence"/>
</dbReference>
<dbReference type="GO" id="GO:0005829">
    <property type="term" value="C:cytosol"/>
    <property type="evidence" value="ECO:0007669"/>
    <property type="project" value="TreeGrafter"/>
</dbReference>
<dbReference type="Pfam" id="PF02538">
    <property type="entry name" value="Hydantoinase_B"/>
    <property type="match status" value="1"/>
</dbReference>
<dbReference type="EMBL" id="VKGK01000004">
    <property type="protein sequence ID" value="TRY15484.1"/>
    <property type="molecule type" value="Genomic_DNA"/>
</dbReference>
<dbReference type="PANTHER" id="PTHR11365">
    <property type="entry name" value="5-OXOPROLINASE RELATED"/>
    <property type="match status" value="1"/>
</dbReference>
<dbReference type="OrthoDB" id="5288472at2"/>
<sequence length="558" mass="60504">MLNNDPITLEIIQNSLRSISDEMFYTIAKTAMSPIIYEVLDMATAITDPKGELASAGAGIPAFVGALDKSVKAIIAKFEPEQINDGDIFITNDPYYGGVTHLNDVVLIKPVFMEQEIIAWAVNIAHWNDVSGKSPGSMSVDATEIYQEGIRIPAVKLFVNDEPILSVFDMLTANSRMPDFLKGDLWAQISALRLGSKRILSLMNKYGKSTYIQAVDSYLELGQAMAEKAVKALPDGKYEINEAQDDGSHLFVSIEVAGTSLIIDLTQAPEQSALPINLSRDGTMLACQMALMGLIGDRQLANGGCFRVLDVKTRVGSIYDVREPGPCGIYFETMIRLNDLIWRCLAEKITDSLPSGNFSSICATIMGGKHPDTGQHYSIIEPEIGGWGAGDGFDGANAMFCAMHGDTFNCPAEIAETRYGVTVGQVALNDEDAGAGEFRGGKGVVIDYVIRSDNSFLTCAYTRNKIAPWGLNNGEDGSVNRVEVIRTNGAVEEYAMASEVSLDTDDIVRVITANGAGFGDPKKRKTASLIEDIRNGYVSLEYAKEHYGFSVMRGGSHE</sequence>
<evidence type="ECO:0000259" key="1">
    <source>
        <dbReference type="Pfam" id="PF02538"/>
    </source>
</evidence>